<feature type="region of interest" description="Disordered" evidence="12">
    <location>
        <begin position="286"/>
        <end position="415"/>
    </location>
</feature>
<dbReference type="InterPro" id="IPR050454">
    <property type="entry name" value="RTT106/SSRP1_HistChap/FACT"/>
</dbReference>
<dbReference type="GO" id="GO:0042393">
    <property type="term" value="F:histone binding"/>
    <property type="evidence" value="ECO:0007669"/>
    <property type="project" value="TreeGrafter"/>
</dbReference>
<name>A0A109UX65_9SACH</name>
<dbReference type="GO" id="GO:0005634">
    <property type="term" value="C:nucleus"/>
    <property type="evidence" value="ECO:0007669"/>
    <property type="project" value="UniProtKB-SubCell"/>
</dbReference>
<dbReference type="CDD" id="cd13304">
    <property type="entry name" value="PH2-like_Rtt106"/>
    <property type="match status" value="1"/>
</dbReference>
<keyword evidence="10" id="KW-0143">Chaperone</keyword>
<sequence>MPANDGFLDQLPKELRAEVEKISKLLPEALPIFELVYQDGQNNGNSKRKALKTDVSGKLNDSNVIFELKDISCLSPVRKKLNMTISLDADFKPIIVFNKNNIAELIIKDLKDSVNYAVFLPFSEKKNLLYLYMRYQNPDGTNPDPVLLTMNKEVVLKQFKDASKVPPEATDFSECMEYMRKQAILTGFRISDPFSNSNGPPAFHVECHRGTKEGTLYFLPDHIIFGFKKPILTFDSNDIESITYSSITRLTFNVTLITKNQDKYEFSMIDQSEYAHIDEYVKRKQVKDKSMSDELKAKTTAKSQQAGEQSALKEATQQLKEQSSIKDIPLDSDDEEEDGNFEEGSSSDRSDEDSDSEDEHRDAEHDADDDNSEEDQQAQDQFEGPQDIPLIIDEDEEENDSDIIEADEDSGVEYH</sequence>
<evidence type="ECO:0000256" key="3">
    <source>
        <dbReference type="ARBA" id="ARBA00006159"/>
    </source>
</evidence>
<keyword evidence="6" id="KW-0158">Chromosome</keyword>
<feature type="domain" description="Histone chaperone RTT106/FACT complex subunit SPT16-like middle" evidence="13">
    <location>
        <begin position="202"/>
        <end position="291"/>
    </location>
</feature>
<evidence type="ECO:0000256" key="2">
    <source>
        <dbReference type="ARBA" id="ARBA00004286"/>
    </source>
</evidence>
<dbReference type="STRING" id="45286.A0A109UX65"/>
<accession>A0A109UX65</accession>
<dbReference type="GeneID" id="28722658"/>
<evidence type="ECO:0000256" key="5">
    <source>
        <dbReference type="ARBA" id="ARBA00018462"/>
    </source>
</evidence>
<comment type="similarity">
    <text evidence="3">Belongs to the RTT106 family.</text>
</comment>
<dbReference type="Pfam" id="PF18215">
    <property type="entry name" value="Rtt106_N"/>
    <property type="match status" value="1"/>
</dbReference>
<dbReference type="PANTHER" id="PTHR45849:SF3">
    <property type="entry name" value="HISTONE CHAPERONE RTT106"/>
    <property type="match status" value="1"/>
</dbReference>
<evidence type="ECO:0000259" key="13">
    <source>
        <dbReference type="SMART" id="SM01287"/>
    </source>
</evidence>
<feature type="compositionally biased region" description="Acidic residues" evidence="12">
    <location>
        <begin position="330"/>
        <end position="341"/>
    </location>
</feature>
<evidence type="ECO:0000256" key="10">
    <source>
        <dbReference type="ARBA" id="ARBA00023186"/>
    </source>
</evidence>
<gene>
    <name evidence="14" type="ORF">AW171_hschr2998</name>
</gene>
<dbReference type="RefSeq" id="XP_017986179.1">
    <property type="nucleotide sequence ID" value="XM_018130690.1"/>
</dbReference>
<proteinExistence type="inferred from homology"/>
<dbReference type="InterPro" id="IPR011993">
    <property type="entry name" value="PH-like_dom_sf"/>
</dbReference>
<dbReference type="PANTHER" id="PTHR45849">
    <property type="entry name" value="FACT COMPLEX SUBUNIT SSRP1"/>
    <property type="match status" value="1"/>
</dbReference>
<dbReference type="Proteomes" id="UP000243052">
    <property type="component" value="Chromosome ii"/>
</dbReference>
<evidence type="ECO:0000256" key="9">
    <source>
        <dbReference type="ARBA" id="ARBA00023163"/>
    </source>
</evidence>
<dbReference type="Pfam" id="PF08512">
    <property type="entry name" value="Rttp106-like_middle"/>
    <property type="match status" value="1"/>
</dbReference>
<keyword evidence="15" id="KW-1185">Reference proteome</keyword>
<evidence type="ECO:0000256" key="1">
    <source>
        <dbReference type="ARBA" id="ARBA00004123"/>
    </source>
</evidence>
<keyword evidence="9" id="KW-0804">Transcription</keyword>
<feature type="compositionally biased region" description="Acidic residues" evidence="12">
    <location>
        <begin position="365"/>
        <end position="377"/>
    </location>
</feature>
<dbReference type="EMBL" id="CP014242">
    <property type="protein sequence ID" value="AMD19183.1"/>
    <property type="molecule type" value="Genomic_DNA"/>
</dbReference>
<dbReference type="InterPro" id="IPR013719">
    <property type="entry name" value="RTT106/SPT16-like_middle_dom"/>
</dbReference>
<evidence type="ECO:0000256" key="4">
    <source>
        <dbReference type="ARBA" id="ARBA00017355"/>
    </source>
</evidence>
<dbReference type="Gene3D" id="2.30.29.120">
    <property type="match status" value="1"/>
</dbReference>
<dbReference type="AlphaFoldDB" id="A0A109UX65"/>
<dbReference type="GO" id="GO:0031491">
    <property type="term" value="F:nucleosome binding"/>
    <property type="evidence" value="ECO:0007669"/>
    <property type="project" value="TreeGrafter"/>
</dbReference>
<keyword evidence="11" id="KW-0539">Nucleus</keyword>
<dbReference type="CDD" id="cd11604">
    <property type="entry name" value="RTT106_N"/>
    <property type="match status" value="1"/>
</dbReference>
<dbReference type="Pfam" id="PF18469">
    <property type="entry name" value="PH_18"/>
    <property type="match status" value="1"/>
</dbReference>
<evidence type="ECO:0000256" key="8">
    <source>
        <dbReference type="ARBA" id="ARBA00023125"/>
    </source>
</evidence>
<evidence type="ECO:0000313" key="14">
    <source>
        <dbReference type="EMBL" id="AMD19183.1"/>
    </source>
</evidence>
<evidence type="ECO:0000256" key="7">
    <source>
        <dbReference type="ARBA" id="ARBA00023015"/>
    </source>
</evidence>
<evidence type="ECO:0000256" key="12">
    <source>
        <dbReference type="SAM" id="MobiDB-lite"/>
    </source>
</evidence>
<keyword evidence="7" id="KW-0805">Transcription regulation</keyword>
<evidence type="ECO:0000256" key="11">
    <source>
        <dbReference type="ARBA" id="ARBA00023242"/>
    </source>
</evidence>
<dbReference type="GO" id="GO:0005694">
    <property type="term" value="C:chromosome"/>
    <property type="evidence" value="ECO:0007669"/>
    <property type="project" value="UniProtKB-SubCell"/>
</dbReference>
<comment type="subcellular location">
    <subcellularLocation>
        <location evidence="2">Chromosome</location>
    </subcellularLocation>
    <subcellularLocation>
        <location evidence="1">Nucleus</location>
    </subcellularLocation>
</comment>
<dbReference type="InterPro" id="IPR040993">
    <property type="entry name" value="Rtt106_N"/>
</dbReference>
<organism evidence="14 15">
    <name type="scientific">Eremothecium sinecaudum</name>
    <dbReference type="NCBI Taxonomy" id="45286"/>
    <lineage>
        <taxon>Eukaryota</taxon>
        <taxon>Fungi</taxon>
        <taxon>Dikarya</taxon>
        <taxon>Ascomycota</taxon>
        <taxon>Saccharomycotina</taxon>
        <taxon>Saccharomycetes</taxon>
        <taxon>Saccharomycetales</taxon>
        <taxon>Saccharomycetaceae</taxon>
        <taxon>Eremothecium</taxon>
    </lineage>
</organism>
<protein>
    <recommendedName>
        <fullName evidence="4">Histone chaperone RTT106</fullName>
    </recommendedName>
    <alternativeName>
        <fullName evidence="5">Histone chaperone rtt106</fullName>
    </alternativeName>
</protein>
<dbReference type="GO" id="GO:0003677">
    <property type="term" value="F:DNA binding"/>
    <property type="evidence" value="ECO:0007669"/>
    <property type="project" value="UniProtKB-KW"/>
</dbReference>
<dbReference type="SMART" id="SM01287">
    <property type="entry name" value="Rtt106"/>
    <property type="match status" value="1"/>
</dbReference>
<evidence type="ECO:0000256" key="6">
    <source>
        <dbReference type="ARBA" id="ARBA00022454"/>
    </source>
</evidence>
<keyword evidence="8" id="KW-0238">DNA-binding</keyword>
<dbReference type="SUPFAM" id="SSF50729">
    <property type="entry name" value="PH domain-like"/>
    <property type="match status" value="1"/>
</dbReference>
<dbReference type="Gene3D" id="2.30.29.30">
    <property type="entry name" value="Pleckstrin-homology domain (PH domain)/Phosphotyrosine-binding domain (PTB)"/>
    <property type="match status" value="1"/>
</dbReference>
<dbReference type="OrthoDB" id="75754at2759"/>
<feature type="compositionally biased region" description="Basic and acidic residues" evidence="12">
    <location>
        <begin position="286"/>
        <end position="297"/>
    </location>
</feature>
<dbReference type="InterPro" id="IPR040770">
    <property type="entry name" value="Rtt106_PH"/>
</dbReference>
<evidence type="ECO:0000313" key="15">
    <source>
        <dbReference type="Proteomes" id="UP000243052"/>
    </source>
</evidence>
<reference evidence="14 15" key="1">
    <citation type="submission" date="2016-01" db="EMBL/GenBank/DDBJ databases">
        <title>Genome sequence of the yeast Holleya sinecauda.</title>
        <authorList>
            <person name="Dietrich F.S."/>
        </authorList>
    </citation>
    <scope>NUCLEOTIDE SEQUENCE [LARGE SCALE GENOMIC DNA]</scope>
    <source>
        <strain evidence="14 15">ATCC 58844</strain>
    </source>
</reference>
<feature type="compositionally biased region" description="Acidic residues" evidence="12">
    <location>
        <begin position="392"/>
        <end position="415"/>
    </location>
</feature>